<dbReference type="PANTHER" id="PTHR31302">
    <property type="entry name" value="TRANSMEMBRANE PROTEIN WITH METALLOPHOSPHOESTERASE DOMAIN-RELATED"/>
    <property type="match status" value="1"/>
</dbReference>
<dbReference type="InterPro" id="IPR004843">
    <property type="entry name" value="Calcineurin-like_PHP"/>
</dbReference>
<dbReference type="InterPro" id="IPR029052">
    <property type="entry name" value="Metallo-depent_PP-like"/>
</dbReference>
<accession>A0ABS0IAE9</accession>
<dbReference type="PANTHER" id="PTHR31302:SF0">
    <property type="entry name" value="TRANSMEMBRANE PROTEIN WITH METALLOPHOSPHOESTERASE DOMAIN"/>
    <property type="match status" value="1"/>
</dbReference>
<evidence type="ECO:0000259" key="1">
    <source>
        <dbReference type="Pfam" id="PF00149"/>
    </source>
</evidence>
<dbReference type="Pfam" id="PF00149">
    <property type="entry name" value="Metallophos"/>
    <property type="match status" value="1"/>
</dbReference>
<organism evidence="2 3">
    <name type="scientific">Hymenobacter ruricola</name>
    <dbReference type="NCBI Taxonomy" id="2791023"/>
    <lineage>
        <taxon>Bacteria</taxon>
        <taxon>Pseudomonadati</taxon>
        <taxon>Bacteroidota</taxon>
        <taxon>Cytophagia</taxon>
        <taxon>Cytophagales</taxon>
        <taxon>Hymenobacteraceae</taxon>
        <taxon>Hymenobacter</taxon>
    </lineage>
</organism>
<dbReference type="EMBL" id="JADQDM010000016">
    <property type="protein sequence ID" value="MBF9223562.1"/>
    <property type="molecule type" value="Genomic_DNA"/>
</dbReference>
<dbReference type="Proteomes" id="UP000618931">
    <property type="component" value="Unassembled WGS sequence"/>
</dbReference>
<dbReference type="SUPFAM" id="SSF56300">
    <property type="entry name" value="Metallo-dependent phosphatases"/>
    <property type="match status" value="1"/>
</dbReference>
<dbReference type="InterPro" id="IPR051158">
    <property type="entry name" value="Metallophosphoesterase_sf"/>
</dbReference>
<comment type="caution">
    <text evidence="2">The sequence shown here is derived from an EMBL/GenBank/DDBJ whole genome shotgun (WGS) entry which is preliminary data.</text>
</comment>
<dbReference type="Gene3D" id="3.60.21.10">
    <property type="match status" value="1"/>
</dbReference>
<proteinExistence type="predicted"/>
<gene>
    <name evidence="2" type="ORF">I2H31_20825</name>
</gene>
<name>A0ABS0IAE9_9BACT</name>
<keyword evidence="3" id="KW-1185">Reference proteome</keyword>
<protein>
    <submittedName>
        <fullName evidence="2">Metallophosphoesterase</fullName>
    </submittedName>
</protein>
<evidence type="ECO:0000313" key="2">
    <source>
        <dbReference type="EMBL" id="MBF9223562.1"/>
    </source>
</evidence>
<evidence type="ECO:0000313" key="3">
    <source>
        <dbReference type="Proteomes" id="UP000618931"/>
    </source>
</evidence>
<feature type="domain" description="Calcineurin-like phosphoesterase" evidence="1">
    <location>
        <begin position="11"/>
        <end position="177"/>
    </location>
</feature>
<sequence length="236" mass="26410">MGKSSAGKFDMKVVQVSDIHIHSVNHQLKQLAQQLNTLKPDLILITGDAVDEAGNIHLLNTFLRLININLKKVAILGNWEYWGRIDLTALKHTYTENNCDLLVNESRQYSFRNKTIALTGVDDYIGGTADIDFALTTYRKSDYHIILNHCPQYSETIATQVPKTVPVDFILSGHTHGGQINLFGFVPFTPRGSGKYLKGWYNDNALNMYVSKGVGTSILPARFMARAEIAVFYMAT</sequence>
<reference evidence="2 3" key="1">
    <citation type="submission" date="2020-11" db="EMBL/GenBank/DDBJ databases">
        <authorList>
            <person name="Kim M.K."/>
        </authorList>
    </citation>
    <scope>NUCLEOTIDE SEQUENCE [LARGE SCALE GENOMIC DNA]</scope>
    <source>
        <strain evidence="2 3">BT662</strain>
    </source>
</reference>
<dbReference type="CDD" id="cd07385">
    <property type="entry name" value="MPP_YkuE_C"/>
    <property type="match status" value="1"/>
</dbReference>